<feature type="domain" description="DNA2/NAM7 helicase-like C-terminal" evidence="8">
    <location>
        <begin position="1583"/>
        <end position="1792"/>
    </location>
</feature>
<evidence type="ECO:0000313" key="11">
    <source>
        <dbReference type="Proteomes" id="UP000184390"/>
    </source>
</evidence>
<name>A0ABY1I763_9ACTO</name>
<reference evidence="10 11" key="1">
    <citation type="submission" date="2016-11" db="EMBL/GenBank/DDBJ databases">
        <authorList>
            <person name="Varghese N."/>
            <person name="Submissions S."/>
        </authorList>
    </citation>
    <scope>NUCLEOTIDE SEQUENCE [LARGE SCALE GENOMIC DNA]</scope>
    <source>
        <strain evidence="10 11">PA</strain>
    </source>
</reference>
<evidence type="ECO:0000313" key="10">
    <source>
        <dbReference type="EMBL" id="SHI71936.1"/>
    </source>
</evidence>
<dbReference type="Pfam" id="PF13195">
    <property type="entry name" value="DUF4011"/>
    <property type="match status" value="1"/>
</dbReference>
<organism evidence="10 11">
    <name type="scientific">Actinomyces denticolens</name>
    <dbReference type="NCBI Taxonomy" id="52767"/>
    <lineage>
        <taxon>Bacteria</taxon>
        <taxon>Bacillati</taxon>
        <taxon>Actinomycetota</taxon>
        <taxon>Actinomycetes</taxon>
        <taxon>Actinomycetales</taxon>
        <taxon>Actinomycetaceae</taxon>
        <taxon>Actinomyces</taxon>
    </lineage>
</organism>
<keyword evidence="3" id="KW-0378">Hydrolase</keyword>
<comment type="caution">
    <text evidence="10">The sequence shown here is derived from an EMBL/GenBank/DDBJ whole genome shotgun (WGS) entry which is preliminary data.</text>
</comment>
<gene>
    <name evidence="10" type="ORF">SAMN05216246_10496</name>
</gene>
<feature type="compositionally biased region" description="Basic and acidic residues" evidence="6">
    <location>
        <begin position="172"/>
        <end position="184"/>
    </location>
</feature>
<evidence type="ECO:0000256" key="6">
    <source>
        <dbReference type="SAM" id="MobiDB-lite"/>
    </source>
</evidence>
<evidence type="ECO:0000256" key="2">
    <source>
        <dbReference type="ARBA" id="ARBA00022741"/>
    </source>
</evidence>
<sequence length="2214" mass="242472">MPDDRQPIFHIVLQVLAESLGPYVRRRLADEYPDRNWSSPALWDGVPGNVDLNDLSTQFFILTGQDRSGKSILSAEPGLHGRIHDIQIVRDRLAHGAELERSEMLTALSGIVEILRIIGDVKASDRVSQELAAYAAAGPRMETSGAEPPAGSESSVEPLDAPRAGPLQEPAAAREKPTPWDKRTGRTAAEAAPAVSDPLSPAHDETVRVVAEPPPLPRPTGTDLDFLAISVDAPPVVSYAHAVAGWHLSVTIHLRPVDDHGADLDERGARQWVPLEDVRVTVSVEVDGESVASGRPVILTRLGAEGEALTVSVLPERAALLQVDAQSPSHLHLLLESAGARRDLLFDGPDVLTPRQWVMRGRPSEAAATLTAFVQPQQPRLAALCSHAAQLLGTATGSTSLNGYEGGPARVSSIVAAVCRAIQDAEVAYAVPPTSWGESGQRVRTAEDVLDNRLGTCLDTTILLASALEYLEIEPLIILLPGHALLGYWRTQHHISEDLSMPGWKLLNQIDLGEIRLVETTLLTGEASATADQLHQAARRLIGVDAAEIDVVIPVRAARERGVVPMPLRSRNEAGEVVESTYVAAPRPNTVLLPDELFNTARPRSTRAKAPDRVEAWKARLLDLSPRNRLINCSDSAIRSHKIVELAVPEAVIGSFEDLVNTGRDITLRPAGERAAEVRRIGGLFRTELDPPQLAPLLADHREVEVDLGADAYDPILRRLRSNARTLAEETGANNLYLALGSLIWKTGGKTIRSPLVFIPVDLERRSARSPFRLRIDPSGTTTPNYSLVERLRIDLGLELTELSEPEEDAAGLDLPGLFEIVRRVLAENRLPFHVEATTYLGIFQFGTFRLWKDLEESWKEIARNPLVRHLIETPDQEFADPQAHAPVVGLEQLLPRLPVAADASQAEVVAQALSGRSIVVEGPPGTGKSQTITNVIVSAIAEGRKVLFVAEKQAALEVVARRLRDAGVGGLLLDLHDRKQSPDAVRRKILAAMDLEAHPDRITLQSRRALAGADSARLAEYRSSLHGRSQSGMSFYDARTAEIAYSGHRVGSLTITPERLAAMTDDDVAGLRTSIPSVSMLLDRYRDVLVGSEPVISQPLDDVSLSEVLAATARWDSIISSGDDELLAAVETMPDSELETAALILEDPVLDTRVLDLIADPSWVRDAQWLLQQLDAEAIDPHPALTYYRESVLDEPLGEVRESLIDAKHAFFSKSKKAEKALARLAAHRSGKSMPDDAAALLGIVDELISLADRRDRLRRLHSSLLPWTAAMVHGWTPFDGPTAAASGDRLRQLLERAHLAAAGQHSQTRIIVAARSIRPDRAAIAGWVRAYARAREGLTALSRVGIGRGAIEVLLPIPAPRRERVLRGWSEFLSAGAEFRRLGLDSCLDQLRRGEVLASDASTALEIGLIHATLELQGERGRLDEFNAERHNATVTQYAAVLDEIRGMLPEALVEDALIARGHALASEGLRLANLRTALERKRKKRRIRDLIGEFGDLITSLTPCVLVSPDSVARFFPADRQDFDLVVFDEASQITVAAAIGAMGRGRSVVVCGDSKQMPPTSFAELSRDDDGEDDLVDEESILSECVAAHVPRFWLSWHYRSRVESLIAFSNSAYYQGRLSSFPSPMAAERDDGPHGFGISLRHVDGHFVRSVPRGQSRKIYRTNQAEAEAIVEEIRRRFDDGPTGPEGPSVGVVTFNIQQRDLIETRLRELDDPRITTSLDAAEGVFVKNLENVQGDERDTILFSVAFSAREDGQVPLNFGPLNRSGGERRLNVAITRARAQVILFCSFDPISLRAERSASAGLQDLKRYLLLAEHGTGVLPARAASQARPDGHREEIATALREQGLAVRSDVGLSDFRIDLVLAPGECPDEPRVAVLLDGPGWENRRTSYDRDVLPTRVLARMMHWPRVERIWMPEWLQDPETVVSRLVGAVEHAQDCSEPCGDDATPGPLEATPASTVTPAPAAPASFPDLAAACGTGPTDRGGVDQVRLMTSLEPTVAPLRIETTPDHTVTDATAAAPTHAWPEQRRDLSAVVDFVPYESNEHLDRALLDETATNPQARALVREAAERICEKEYPIARERLLSLVCYDFGMQQARSVRKQQIRALIRSARVLTDHDGFVWPEGVDPAGLTGYRRYPYDFVAIEEIHPRELDNYARERMREDGGLDDEQLLHNLLAGLSFSTRRKLTASVRRVLAQSVARVRQQENRL</sequence>
<keyword evidence="4" id="KW-0347">Helicase</keyword>
<dbReference type="PANTHER" id="PTHR43788:SF8">
    <property type="entry name" value="DNA-BINDING PROTEIN SMUBP-2"/>
    <property type="match status" value="1"/>
</dbReference>
<evidence type="ECO:0000256" key="5">
    <source>
        <dbReference type="ARBA" id="ARBA00022840"/>
    </source>
</evidence>
<dbReference type="SUPFAM" id="SSF52540">
    <property type="entry name" value="P-loop containing nucleoside triphosphate hydrolases"/>
    <property type="match status" value="1"/>
</dbReference>
<evidence type="ECO:0000259" key="9">
    <source>
        <dbReference type="Pfam" id="PF18741"/>
    </source>
</evidence>
<feature type="domain" description="DNA2/NAM7 helicase helicase" evidence="7">
    <location>
        <begin position="903"/>
        <end position="987"/>
    </location>
</feature>
<dbReference type="Gene3D" id="3.10.620.30">
    <property type="match status" value="1"/>
</dbReference>
<feature type="domain" description="Restriction endonuclease type II-like" evidence="9">
    <location>
        <begin position="1840"/>
        <end position="1935"/>
    </location>
</feature>
<dbReference type="Pfam" id="PF18741">
    <property type="entry name" value="MTES_1575"/>
    <property type="match status" value="1"/>
</dbReference>
<feature type="compositionally biased region" description="Low complexity" evidence="6">
    <location>
        <begin position="1958"/>
        <end position="1967"/>
    </location>
</feature>
<feature type="region of interest" description="Disordered" evidence="6">
    <location>
        <begin position="138"/>
        <end position="203"/>
    </location>
</feature>
<dbReference type="Proteomes" id="UP000184390">
    <property type="component" value="Unassembled WGS sequence"/>
</dbReference>
<proteinExistence type="inferred from homology"/>
<dbReference type="Pfam" id="PF13086">
    <property type="entry name" value="AAA_11"/>
    <property type="match status" value="1"/>
</dbReference>
<keyword evidence="11" id="KW-1185">Reference proteome</keyword>
<dbReference type="InterPro" id="IPR050534">
    <property type="entry name" value="Coronavir_polyprotein_1ab"/>
</dbReference>
<dbReference type="InterPro" id="IPR027417">
    <property type="entry name" value="P-loop_NTPase"/>
</dbReference>
<dbReference type="CDD" id="cd18808">
    <property type="entry name" value="SF1_C_Upf1"/>
    <property type="match status" value="1"/>
</dbReference>
<protein>
    <submittedName>
        <fullName evidence="10">Part of AAA domain-containing protein</fullName>
    </submittedName>
</protein>
<dbReference type="Pfam" id="PF13087">
    <property type="entry name" value="AAA_12"/>
    <property type="match status" value="1"/>
</dbReference>
<evidence type="ECO:0000259" key="8">
    <source>
        <dbReference type="Pfam" id="PF13087"/>
    </source>
</evidence>
<dbReference type="InterPro" id="IPR025103">
    <property type="entry name" value="DUF4011"/>
</dbReference>
<dbReference type="Gene3D" id="3.40.50.300">
    <property type="entry name" value="P-loop containing nucleotide triphosphate hydrolases"/>
    <property type="match status" value="3"/>
</dbReference>
<dbReference type="InterPro" id="IPR041679">
    <property type="entry name" value="DNA2/NAM7-like_C"/>
</dbReference>
<evidence type="ECO:0000256" key="1">
    <source>
        <dbReference type="ARBA" id="ARBA00007913"/>
    </source>
</evidence>
<keyword evidence="5" id="KW-0067">ATP-binding</keyword>
<comment type="similarity">
    <text evidence="1">Belongs to the DNA2/NAM7 helicase family.</text>
</comment>
<evidence type="ECO:0000256" key="4">
    <source>
        <dbReference type="ARBA" id="ARBA00022806"/>
    </source>
</evidence>
<dbReference type="InterPro" id="IPR041677">
    <property type="entry name" value="DNA2/NAM7_AAA_11"/>
</dbReference>
<dbReference type="EMBL" id="FQYL01000004">
    <property type="protein sequence ID" value="SHI71936.1"/>
    <property type="molecule type" value="Genomic_DNA"/>
</dbReference>
<evidence type="ECO:0000259" key="7">
    <source>
        <dbReference type="Pfam" id="PF13086"/>
    </source>
</evidence>
<evidence type="ECO:0000256" key="3">
    <source>
        <dbReference type="ARBA" id="ARBA00022801"/>
    </source>
</evidence>
<dbReference type="RefSeq" id="WP_073452199.1">
    <property type="nucleotide sequence ID" value="NZ_FQYL01000004.1"/>
</dbReference>
<dbReference type="PANTHER" id="PTHR43788">
    <property type="entry name" value="DNA2/NAM7 HELICASE FAMILY MEMBER"/>
    <property type="match status" value="1"/>
</dbReference>
<dbReference type="InterPro" id="IPR047187">
    <property type="entry name" value="SF1_C_Upf1"/>
</dbReference>
<keyword evidence="2" id="KW-0547">Nucleotide-binding</keyword>
<accession>A0ABY1I763</accession>
<dbReference type="InterPro" id="IPR049468">
    <property type="entry name" value="Restrct_endonuc-II-like_dom"/>
</dbReference>
<feature type="region of interest" description="Disordered" evidence="6">
    <location>
        <begin position="1944"/>
        <end position="1967"/>
    </location>
</feature>